<evidence type="ECO:0000256" key="10">
    <source>
        <dbReference type="SAM" id="SignalP"/>
    </source>
</evidence>
<protein>
    <recommendedName>
        <fullName evidence="11">OmpA-like domain-containing protein</fullName>
    </recommendedName>
</protein>
<dbReference type="SUPFAM" id="SSF103088">
    <property type="entry name" value="OmpA-like"/>
    <property type="match status" value="2"/>
</dbReference>
<evidence type="ECO:0000256" key="7">
    <source>
        <dbReference type="ARBA" id="ARBA00023136"/>
    </source>
</evidence>
<keyword evidence="6 10" id="KW-0732">Signal</keyword>
<dbReference type="PANTHER" id="PTHR30026">
    <property type="entry name" value="OUTER MEMBRANE PROTEIN TOLC"/>
    <property type="match status" value="1"/>
</dbReference>
<evidence type="ECO:0000256" key="6">
    <source>
        <dbReference type="ARBA" id="ARBA00022729"/>
    </source>
</evidence>
<keyword evidence="5" id="KW-0812">Transmembrane</keyword>
<dbReference type="GO" id="GO:0015562">
    <property type="term" value="F:efflux transmembrane transporter activity"/>
    <property type="evidence" value="ECO:0007669"/>
    <property type="project" value="InterPro"/>
</dbReference>
<dbReference type="Pfam" id="PF00691">
    <property type="entry name" value="OmpA"/>
    <property type="match status" value="1"/>
</dbReference>
<evidence type="ECO:0000256" key="4">
    <source>
        <dbReference type="ARBA" id="ARBA00022452"/>
    </source>
</evidence>
<comment type="similarity">
    <text evidence="2">Belongs to the outer membrane factor (OMF) (TC 1.B.17) family.</text>
</comment>
<keyword evidence="4" id="KW-1134">Transmembrane beta strand</keyword>
<feature type="signal peptide" evidence="10">
    <location>
        <begin position="1"/>
        <end position="27"/>
    </location>
</feature>
<dbReference type="GO" id="GO:0009279">
    <property type="term" value="C:cell outer membrane"/>
    <property type="evidence" value="ECO:0007669"/>
    <property type="project" value="UniProtKB-SubCell"/>
</dbReference>
<dbReference type="SUPFAM" id="SSF56954">
    <property type="entry name" value="Outer membrane efflux proteins (OEP)"/>
    <property type="match status" value="1"/>
</dbReference>
<organism evidence="12 13">
    <name type="scientific">Aliarcobacter vitoriensis</name>
    <dbReference type="NCBI Taxonomy" id="2011099"/>
    <lineage>
        <taxon>Bacteria</taxon>
        <taxon>Pseudomonadati</taxon>
        <taxon>Campylobacterota</taxon>
        <taxon>Epsilonproteobacteria</taxon>
        <taxon>Campylobacterales</taxon>
        <taxon>Arcobacteraceae</taxon>
        <taxon>Aliarcobacter</taxon>
    </lineage>
</organism>
<evidence type="ECO:0000256" key="3">
    <source>
        <dbReference type="ARBA" id="ARBA00022448"/>
    </source>
</evidence>
<gene>
    <name evidence="12" type="ORF">CRU91_01750</name>
</gene>
<dbReference type="Pfam" id="PF02412">
    <property type="entry name" value="TSP_3"/>
    <property type="match status" value="2"/>
</dbReference>
<dbReference type="GO" id="GO:0005509">
    <property type="term" value="F:calcium ion binding"/>
    <property type="evidence" value="ECO:0007669"/>
    <property type="project" value="InterPro"/>
</dbReference>
<dbReference type="InterPro" id="IPR003367">
    <property type="entry name" value="Thrombospondin_3-like_rpt"/>
</dbReference>
<dbReference type="GO" id="GO:0015288">
    <property type="term" value="F:porin activity"/>
    <property type="evidence" value="ECO:0007669"/>
    <property type="project" value="TreeGrafter"/>
</dbReference>
<evidence type="ECO:0000259" key="11">
    <source>
        <dbReference type="PROSITE" id="PS51123"/>
    </source>
</evidence>
<accession>A0A366MVD8</accession>
<dbReference type="PANTHER" id="PTHR30026:SF22">
    <property type="entry name" value="OUTER MEMBRANE EFFLUX PROTEIN"/>
    <property type="match status" value="1"/>
</dbReference>
<evidence type="ECO:0000256" key="1">
    <source>
        <dbReference type="ARBA" id="ARBA00004442"/>
    </source>
</evidence>
<name>A0A366MVD8_9BACT</name>
<comment type="caution">
    <text evidence="12">The sequence shown here is derived from an EMBL/GenBank/DDBJ whole genome shotgun (WGS) entry which is preliminary data.</text>
</comment>
<evidence type="ECO:0000256" key="8">
    <source>
        <dbReference type="ARBA" id="ARBA00023237"/>
    </source>
</evidence>
<dbReference type="PROSITE" id="PS51123">
    <property type="entry name" value="OMPA_2"/>
    <property type="match status" value="1"/>
</dbReference>
<dbReference type="Gene3D" id="3.30.1330.60">
    <property type="entry name" value="OmpA-like domain"/>
    <property type="match status" value="1"/>
</dbReference>
<evidence type="ECO:0000256" key="2">
    <source>
        <dbReference type="ARBA" id="ARBA00007613"/>
    </source>
</evidence>
<keyword evidence="8" id="KW-0998">Cell outer membrane</keyword>
<dbReference type="InterPro" id="IPR028974">
    <property type="entry name" value="TSP_type-3_rpt"/>
</dbReference>
<dbReference type="InterPro" id="IPR036737">
    <property type="entry name" value="OmpA-like_sf"/>
</dbReference>
<dbReference type="EMBL" id="PDKB01000002">
    <property type="protein sequence ID" value="RBQ30027.1"/>
    <property type="molecule type" value="Genomic_DNA"/>
</dbReference>
<dbReference type="SUPFAM" id="SSF103647">
    <property type="entry name" value="TSP type-3 repeat"/>
    <property type="match status" value="2"/>
</dbReference>
<dbReference type="GO" id="GO:0007155">
    <property type="term" value="P:cell adhesion"/>
    <property type="evidence" value="ECO:0007669"/>
    <property type="project" value="InterPro"/>
</dbReference>
<dbReference type="AlphaFoldDB" id="A0A366MVD8"/>
<dbReference type="InterPro" id="IPR051906">
    <property type="entry name" value="TolC-like"/>
</dbReference>
<dbReference type="Gene3D" id="1.20.1600.10">
    <property type="entry name" value="Outer membrane efflux proteins (OEP)"/>
    <property type="match status" value="1"/>
</dbReference>
<reference evidence="12 13" key="1">
    <citation type="submission" date="2017-10" db="EMBL/GenBank/DDBJ databases">
        <title>Genomics of the genus Arcobacter.</title>
        <authorList>
            <person name="Perez-Cataluna A."/>
            <person name="Figueras M.J."/>
        </authorList>
    </citation>
    <scope>NUCLEOTIDE SEQUENCE [LARGE SCALE GENOMIC DNA]</scope>
    <source>
        <strain evidence="12 13">CECT 9230</strain>
    </source>
</reference>
<evidence type="ECO:0000313" key="13">
    <source>
        <dbReference type="Proteomes" id="UP000252669"/>
    </source>
</evidence>
<evidence type="ECO:0000313" key="12">
    <source>
        <dbReference type="EMBL" id="RBQ30027.1"/>
    </source>
</evidence>
<dbReference type="InterPro" id="IPR006665">
    <property type="entry name" value="OmpA-like"/>
</dbReference>
<keyword evidence="13" id="KW-1185">Reference proteome</keyword>
<sequence length="859" mass="96265">MVKLRTKRNLLSIVASSFCLIGVNLNALTLQETLVEVMNTNPVVQERLKNFNETQQDLEIVKSEWLPSLDYRGSFGRNNGGDIKDNGNSKYDYTARDSTYNHYTNSLKLTQNLFNGFSTTEKINYQEARVLGAAHHYLENANDISFQMTGAYIDLLRSYQLLQNAKDNVTINKKIYEDVQSLYDQGLTTKSEMTKIYASLSLANSNLTVQQNNTMDKEFKFKRLYGRTVNVGTLEVPNLNLAMPESIQRATMVAIQNNPSMIVSNFNIKGAQALYREKKSKFYPTLDIEAEQIFNDVSRDNNGYDNPDDRQKIYAVINWNLFKGGAHVADLQKSRSTINKEIELQRDLKRQTIESLELSWSAYSMLGKQLEDLYKYYEYSEETLSSYQSEYEMGRRTLLDLLSAQNDLVSSKAQIINAQMDKLFAQYRILDAMGMLVSSVLDEKDYANVIKVTTNPFDVVEDELPVYLDVDKDGIVDHLDICDNSVVGNDDITPYGCNAEQKDSDFDGIPDSKDKCPDTPFGAVVDASGCPVGNEQKFNMTSGDYINNILAYNEESPKKAPKLGIYDYEFNVAANKNIASTSLDKHLMYDDFAMIKRFEFLNMSDLNSSDLDNIAKTLKDYNGTNAVVTLIGNTKITKDKEASFNKGLEYANSVKDELVNRGVDEKILVTQSRVDYDKTFLQTVMGEGKLNNVVYASLYVPKSTSLANDDDNDGVINDLDECPNTPAGQTVDEKGCPSVINLEVLFENDSAKILPATLGKVVAFAKYLVANPEFNTQIIGHASDLPSSTTVRTKKNSAEYNIMLSQKRADAIKDVLVSNGVEKSRVSSVGKGFSEPIVTNETADGRAQNRRIEAVLIKK</sequence>
<feature type="domain" description="OmpA-like" evidence="11">
    <location>
        <begin position="733"/>
        <end position="859"/>
    </location>
</feature>
<dbReference type="Pfam" id="PF02321">
    <property type="entry name" value="OEP"/>
    <property type="match status" value="2"/>
</dbReference>
<comment type="subcellular location">
    <subcellularLocation>
        <location evidence="1">Cell outer membrane</location>
    </subcellularLocation>
</comment>
<dbReference type="CDD" id="cd07185">
    <property type="entry name" value="OmpA_C-like"/>
    <property type="match status" value="1"/>
</dbReference>
<proteinExistence type="inferred from homology"/>
<dbReference type="InterPro" id="IPR003423">
    <property type="entry name" value="OMP_efflux"/>
</dbReference>
<keyword evidence="3" id="KW-0813">Transport</keyword>
<dbReference type="Proteomes" id="UP000252669">
    <property type="component" value="Unassembled WGS sequence"/>
</dbReference>
<dbReference type="OrthoDB" id="9814637at2"/>
<dbReference type="Gene3D" id="4.10.1080.10">
    <property type="entry name" value="TSP type-3 repeat"/>
    <property type="match status" value="1"/>
</dbReference>
<keyword evidence="7 9" id="KW-0472">Membrane</keyword>
<evidence type="ECO:0000256" key="5">
    <source>
        <dbReference type="ARBA" id="ARBA00022692"/>
    </source>
</evidence>
<dbReference type="RefSeq" id="WP_113892766.1">
    <property type="nucleotide sequence ID" value="NZ_JANJGA010000003.1"/>
</dbReference>
<evidence type="ECO:0000256" key="9">
    <source>
        <dbReference type="PROSITE-ProRule" id="PRU00473"/>
    </source>
</evidence>
<feature type="chain" id="PRO_5016702946" description="OmpA-like domain-containing protein" evidence="10">
    <location>
        <begin position="28"/>
        <end position="859"/>
    </location>
</feature>
<dbReference type="GO" id="GO:1990281">
    <property type="term" value="C:efflux pump complex"/>
    <property type="evidence" value="ECO:0007669"/>
    <property type="project" value="TreeGrafter"/>
</dbReference>